<keyword evidence="1" id="KW-0812">Transmembrane</keyword>
<accession>A0AB39D1N3</accession>
<dbReference type="EMBL" id="CP158252">
    <property type="protein sequence ID" value="XDJ42850.1"/>
    <property type="molecule type" value="Genomic_DNA"/>
</dbReference>
<feature type="transmembrane region" description="Helical" evidence="1">
    <location>
        <begin position="20"/>
        <end position="45"/>
    </location>
</feature>
<dbReference type="EMBL" id="CP158262">
    <property type="protein sequence ID" value="XDJ70032.1"/>
    <property type="molecule type" value="Genomic_DNA"/>
</dbReference>
<keyword evidence="1" id="KW-1133">Transmembrane helix</keyword>
<dbReference type="AlphaFoldDB" id="A0AB39D1N3"/>
<keyword evidence="1" id="KW-0472">Membrane</keyword>
<name>A0AB39D1N3_9BURK</name>
<proteinExistence type="predicted"/>
<evidence type="ECO:0000256" key="1">
    <source>
        <dbReference type="SAM" id="Phobius"/>
    </source>
</evidence>
<feature type="transmembrane region" description="Helical" evidence="1">
    <location>
        <begin position="57"/>
        <end position="77"/>
    </location>
</feature>
<organism evidence="3">
    <name type="scientific">Castellaniella ginsengisoli</name>
    <dbReference type="NCBI Taxonomy" id="546114"/>
    <lineage>
        <taxon>Bacteria</taxon>
        <taxon>Pseudomonadati</taxon>
        <taxon>Pseudomonadota</taxon>
        <taxon>Betaproteobacteria</taxon>
        <taxon>Burkholderiales</taxon>
        <taxon>Alcaligenaceae</taxon>
        <taxon>Castellaniella</taxon>
    </lineage>
</organism>
<feature type="transmembrane region" description="Helical" evidence="1">
    <location>
        <begin position="130"/>
        <end position="153"/>
    </location>
</feature>
<sequence>MTDSTLSTHLKVVLGESVIASSAATLSVMAFEVPVWAMFVGWISFFTRGLNLRHGTINLACVLIGVILGTGAAHAMAALTPLLGGYAICVVVFAITVTALSLARAPVFNNLLGFFLGLVAYFASHQPPSFAAFGMLALAATLGSTAACLAHALQKRIQRHAAH</sequence>
<gene>
    <name evidence="5" type="ORF">ABRY94_04355</name>
    <name evidence="2" type="ORF">ABRY99_04565</name>
    <name evidence="3" type="ORF">ABRZ04_02725</name>
    <name evidence="6" type="ORF">ABRZ07_02195</name>
    <name evidence="4" type="ORF">ABRZ09_05285</name>
</gene>
<feature type="transmembrane region" description="Helical" evidence="1">
    <location>
        <begin position="83"/>
        <end position="100"/>
    </location>
</feature>
<evidence type="ECO:0000313" key="3">
    <source>
        <dbReference type="EMBL" id="XDJ47999.1"/>
    </source>
</evidence>
<dbReference type="RefSeq" id="WP_368640254.1">
    <property type="nucleotide sequence ID" value="NZ_CP158252.1"/>
</dbReference>
<dbReference type="EMBL" id="CP158254">
    <property type="protein sequence ID" value="XDJ47999.1"/>
    <property type="molecule type" value="Genomic_DNA"/>
</dbReference>
<protein>
    <submittedName>
        <fullName evidence="3">DUF1097 domain-containing protein</fullName>
    </submittedName>
</protein>
<dbReference type="EMBL" id="CP158267">
    <property type="protein sequence ID" value="XDJ80342.1"/>
    <property type="molecule type" value="Genomic_DNA"/>
</dbReference>
<evidence type="ECO:0000313" key="2">
    <source>
        <dbReference type="EMBL" id="XDJ42850.1"/>
    </source>
</evidence>
<dbReference type="EMBL" id="CP158255">
    <property type="protein sequence ID" value="XDJ51261.1"/>
    <property type="molecule type" value="Genomic_DNA"/>
</dbReference>
<dbReference type="InterPro" id="IPR009476">
    <property type="entry name" value="DUF1097"/>
</dbReference>
<evidence type="ECO:0000313" key="6">
    <source>
        <dbReference type="EMBL" id="XDJ80342.1"/>
    </source>
</evidence>
<dbReference type="Pfam" id="PF06496">
    <property type="entry name" value="DUF1097"/>
    <property type="match status" value="1"/>
</dbReference>
<feature type="transmembrane region" description="Helical" evidence="1">
    <location>
        <begin position="107"/>
        <end position="124"/>
    </location>
</feature>
<evidence type="ECO:0000313" key="5">
    <source>
        <dbReference type="EMBL" id="XDJ70032.1"/>
    </source>
</evidence>
<reference evidence="3" key="1">
    <citation type="submission" date="2024-05" db="EMBL/GenBank/DDBJ databases">
        <authorList>
            <person name="Luo Y.-C."/>
            <person name="Nicholds J."/>
            <person name="Mortimer T."/>
            <person name="Maboni G."/>
        </authorList>
    </citation>
    <scope>NUCLEOTIDE SEQUENCE</scope>
    <source>
        <strain evidence="6">141555</strain>
        <strain evidence="5">144863</strain>
        <strain evidence="4">151108</strain>
        <strain evidence="3">151836</strain>
        <strain evidence="2">153920</strain>
    </source>
</reference>
<evidence type="ECO:0000313" key="4">
    <source>
        <dbReference type="EMBL" id="XDJ51261.1"/>
    </source>
</evidence>